<keyword evidence="2 4" id="KW-0479">Metal-binding</keyword>
<dbReference type="Gene3D" id="2.60.120.330">
    <property type="entry name" value="B-lactam Antibiotic, Isopenicillin N Synthase, Chain"/>
    <property type="match status" value="1"/>
</dbReference>
<keyword evidence="4" id="KW-0560">Oxidoreductase</keyword>
<dbReference type="OMA" id="HWISASY"/>
<dbReference type="PROSITE" id="PS51471">
    <property type="entry name" value="FE2OG_OXY"/>
    <property type="match status" value="1"/>
</dbReference>
<dbReference type="GO" id="GO:0016491">
    <property type="term" value="F:oxidoreductase activity"/>
    <property type="evidence" value="ECO:0007669"/>
    <property type="project" value="UniProtKB-KW"/>
</dbReference>
<sequence>MVLERDQDIQSSHIPVVDLSNPDQELVARAVVKASEDWGFFQVVNHGIPTELMLRLQNVGKLFFELPDAEKKAVAKPPISELNLKDRPDSLEGYSRKYEVDLENKKGTVDQLSHNIWPPSSVNYKYWPKNPLDYREVNEEYTRQIKMLSEKIMEWLSEGLGLRREALKEVVGEYMMVVNYYPSCPHSDLIQGLGPHTDVSGFTLLLPNEVPGLQVFKDDHWIDLEYIPSAISVFLGDQILRLSNGRYKNVLHKTTVDKERTRMSWPVLVKPTQDTVVGPFAELTAQGDPPKFKPIAYKDYVYRKFRKLSIDDS</sequence>
<dbReference type="InterPro" id="IPR050295">
    <property type="entry name" value="Plant_2OG-oxidoreductases"/>
</dbReference>
<dbReference type="InterPro" id="IPR044861">
    <property type="entry name" value="IPNS-like_FE2OG_OXY"/>
</dbReference>
<proteinExistence type="inferred from homology"/>
<dbReference type="Pfam" id="PF03171">
    <property type="entry name" value="2OG-FeII_Oxy"/>
    <property type="match status" value="1"/>
</dbReference>
<dbReference type="AlphaFoldDB" id="A0A087HEN5"/>
<dbReference type="Proteomes" id="UP000029120">
    <property type="component" value="Chromosome 2"/>
</dbReference>
<keyword evidence="3 4" id="KW-0408">Iron</keyword>
<comment type="similarity">
    <text evidence="1 4">Belongs to the iron/ascorbate-dependent oxidoreductase family.</text>
</comment>
<evidence type="ECO:0000256" key="1">
    <source>
        <dbReference type="ARBA" id="ARBA00008056"/>
    </source>
</evidence>
<accession>A0A087HEN5</accession>
<dbReference type="InterPro" id="IPR027443">
    <property type="entry name" value="IPNS-like_sf"/>
</dbReference>
<gene>
    <name evidence="6" type="ordered locus">AALP_Aa2g015200</name>
</gene>
<dbReference type="InterPro" id="IPR026992">
    <property type="entry name" value="DIOX_N"/>
</dbReference>
<organism evidence="6 7">
    <name type="scientific">Arabis alpina</name>
    <name type="common">Alpine rock-cress</name>
    <dbReference type="NCBI Taxonomy" id="50452"/>
    <lineage>
        <taxon>Eukaryota</taxon>
        <taxon>Viridiplantae</taxon>
        <taxon>Streptophyta</taxon>
        <taxon>Embryophyta</taxon>
        <taxon>Tracheophyta</taxon>
        <taxon>Spermatophyta</taxon>
        <taxon>Magnoliopsida</taxon>
        <taxon>eudicotyledons</taxon>
        <taxon>Gunneridae</taxon>
        <taxon>Pentapetalae</taxon>
        <taxon>rosids</taxon>
        <taxon>malvids</taxon>
        <taxon>Brassicales</taxon>
        <taxon>Brassicaceae</taxon>
        <taxon>Arabideae</taxon>
        <taxon>Arabis</taxon>
    </lineage>
</organism>
<evidence type="ECO:0000256" key="4">
    <source>
        <dbReference type="RuleBase" id="RU003682"/>
    </source>
</evidence>
<evidence type="ECO:0000313" key="6">
    <source>
        <dbReference type="EMBL" id="KFK40587.1"/>
    </source>
</evidence>
<evidence type="ECO:0000313" key="7">
    <source>
        <dbReference type="Proteomes" id="UP000029120"/>
    </source>
</evidence>
<dbReference type="EMBL" id="CM002870">
    <property type="protein sequence ID" value="KFK40587.1"/>
    <property type="molecule type" value="Genomic_DNA"/>
</dbReference>
<reference evidence="7" key="1">
    <citation type="journal article" date="2015" name="Nat. Plants">
        <title>Genome expansion of Arabis alpina linked with retrotransposition and reduced symmetric DNA methylation.</title>
        <authorList>
            <person name="Willing E.M."/>
            <person name="Rawat V."/>
            <person name="Mandakova T."/>
            <person name="Maumus F."/>
            <person name="James G.V."/>
            <person name="Nordstroem K.J."/>
            <person name="Becker C."/>
            <person name="Warthmann N."/>
            <person name="Chica C."/>
            <person name="Szarzynska B."/>
            <person name="Zytnicki M."/>
            <person name="Albani M.C."/>
            <person name="Kiefer C."/>
            <person name="Bergonzi S."/>
            <person name="Castaings L."/>
            <person name="Mateos J.L."/>
            <person name="Berns M.C."/>
            <person name="Bujdoso N."/>
            <person name="Piofczyk T."/>
            <person name="de Lorenzo L."/>
            <person name="Barrero-Sicilia C."/>
            <person name="Mateos I."/>
            <person name="Piednoel M."/>
            <person name="Hagmann J."/>
            <person name="Chen-Min-Tao R."/>
            <person name="Iglesias-Fernandez R."/>
            <person name="Schuster S.C."/>
            <person name="Alonso-Blanco C."/>
            <person name="Roudier F."/>
            <person name="Carbonero P."/>
            <person name="Paz-Ares J."/>
            <person name="Davis S.J."/>
            <person name="Pecinka A."/>
            <person name="Quesneville H."/>
            <person name="Colot V."/>
            <person name="Lysak M.A."/>
            <person name="Weigel D."/>
            <person name="Coupland G."/>
            <person name="Schneeberger K."/>
        </authorList>
    </citation>
    <scope>NUCLEOTIDE SEQUENCE [LARGE SCALE GENOMIC DNA]</scope>
    <source>
        <strain evidence="7">cv. Pajares</strain>
    </source>
</reference>
<dbReference type="InterPro" id="IPR005123">
    <property type="entry name" value="Oxoglu/Fe-dep_dioxygenase_dom"/>
</dbReference>
<protein>
    <recommendedName>
        <fullName evidence="5">Fe2OG dioxygenase domain-containing protein</fullName>
    </recommendedName>
</protein>
<dbReference type="Gramene" id="KFK40587">
    <property type="protein sequence ID" value="KFK40587"/>
    <property type="gene ID" value="AALP_AA2G015200"/>
</dbReference>
<keyword evidence="7" id="KW-1185">Reference proteome</keyword>
<name>A0A087HEN5_ARAAL</name>
<dbReference type="PRINTS" id="PR00682">
    <property type="entry name" value="IPNSYNTHASE"/>
</dbReference>
<dbReference type="PANTHER" id="PTHR47991">
    <property type="entry name" value="OXOGLUTARATE/IRON-DEPENDENT DIOXYGENASE"/>
    <property type="match status" value="1"/>
</dbReference>
<evidence type="ECO:0000259" key="5">
    <source>
        <dbReference type="PROSITE" id="PS51471"/>
    </source>
</evidence>
<dbReference type="OrthoDB" id="288590at2759"/>
<dbReference type="Pfam" id="PF14226">
    <property type="entry name" value="DIOX_N"/>
    <property type="match status" value="1"/>
</dbReference>
<dbReference type="SUPFAM" id="SSF51197">
    <property type="entry name" value="Clavaminate synthase-like"/>
    <property type="match status" value="1"/>
</dbReference>
<dbReference type="GO" id="GO:0046872">
    <property type="term" value="F:metal ion binding"/>
    <property type="evidence" value="ECO:0007669"/>
    <property type="project" value="UniProtKB-KW"/>
</dbReference>
<evidence type="ECO:0000256" key="3">
    <source>
        <dbReference type="ARBA" id="ARBA00023004"/>
    </source>
</evidence>
<dbReference type="eggNOG" id="KOG0143">
    <property type="taxonomic scope" value="Eukaryota"/>
</dbReference>
<feature type="domain" description="Fe2OG dioxygenase" evidence="5">
    <location>
        <begin position="171"/>
        <end position="271"/>
    </location>
</feature>
<evidence type="ECO:0000256" key="2">
    <source>
        <dbReference type="ARBA" id="ARBA00022723"/>
    </source>
</evidence>